<dbReference type="AlphaFoldDB" id="A0A133VKY4"/>
<dbReference type="EMBL" id="LHYE01000016">
    <property type="protein sequence ID" value="KXB07104.1"/>
    <property type="molecule type" value="Genomic_DNA"/>
</dbReference>
<proteinExistence type="predicted"/>
<keyword evidence="1" id="KW-0472">Membrane</keyword>
<keyword evidence="1" id="KW-1133">Transmembrane helix</keyword>
<evidence type="ECO:0000313" key="3">
    <source>
        <dbReference type="Proteomes" id="UP000070263"/>
    </source>
</evidence>
<dbReference type="Gene3D" id="2.60.40.10">
    <property type="entry name" value="Immunoglobulins"/>
    <property type="match status" value="1"/>
</dbReference>
<feature type="transmembrane region" description="Helical" evidence="1">
    <location>
        <begin position="66"/>
        <end position="88"/>
    </location>
</feature>
<evidence type="ECO:0000256" key="1">
    <source>
        <dbReference type="SAM" id="Phobius"/>
    </source>
</evidence>
<sequence>MRKRFDLVFEESLGVFEVIESYYWIMHRLLMGSLSCRLFSITICLKISILKNRRKMQKNFGIFSSFSLIFLILIIFEVAIFSTIIFHISGQKSHVESPEFKTSTAKESPITLEQGDSFWFTLNVSNFGGAKGTKRLSLKIDGEVISNKKVNLNPNEIKPISFDISSLDMGEHKLEVGDFSRSLKVVSEFDCPNSEVTFEVFEEAGRVSLIHDGGKAIKKAINELGNWENLVVYRNGQPIEKITGIVGDGDTDFEPGEKIEIDIDNLSIGDKILALHSETENILEKTTISDDSEFVRVKFENLPHGIPKPPQKVSHYLKNTLRSFEKRDVRISFKVSSSWISSTGVDENCIVLQGYDPETGSWRPLSTSRIKSNDFLYLKSFSRGYQYFAVTGNKKAKGFFLLSENFLWFITLIAISVILIEVKVMWSWLDDRGDVVDISPCSKLGDKDMERAKAFEKVVNEFLDSGKKRAMLKTNRSSNEVLNYVETTIENMGKQDKVRAEVFEDEVHLVRKSEVV</sequence>
<dbReference type="Proteomes" id="UP000070263">
    <property type="component" value="Unassembled WGS sequence"/>
</dbReference>
<name>A0A133VKY4_9EURY</name>
<protein>
    <recommendedName>
        <fullName evidence="4">CARDB domain-containing protein</fullName>
    </recommendedName>
</protein>
<keyword evidence="3" id="KW-1185">Reference proteome</keyword>
<organism evidence="2 3">
    <name type="scientific">candidate division MSBL1 archaeon SCGC-AAA382A20</name>
    <dbReference type="NCBI Taxonomy" id="1698280"/>
    <lineage>
        <taxon>Archaea</taxon>
        <taxon>Methanobacteriati</taxon>
        <taxon>Methanobacteriota</taxon>
        <taxon>candidate division MSBL1</taxon>
    </lineage>
</organism>
<dbReference type="NCBIfam" id="TIGR04213">
    <property type="entry name" value="PGF_pre_PGF"/>
    <property type="match status" value="1"/>
</dbReference>
<reference evidence="2 3" key="1">
    <citation type="journal article" date="2016" name="Sci. Rep.">
        <title>Metabolic traits of an uncultured archaeal lineage -MSBL1- from brine pools of the Red Sea.</title>
        <authorList>
            <person name="Mwirichia R."/>
            <person name="Alam I."/>
            <person name="Rashid M."/>
            <person name="Vinu M."/>
            <person name="Ba-Alawi W."/>
            <person name="Anthony Kamau A."/>
            <person name="Kamanda Ngugi D."/>
            <person name="Goker M."/>
            <person name="Klenk H.P."/>
            <person name="Bajic V."/>
            <person name="Stingl U."/>
        </authorList>
    </citation>
    <scope>NUCLEOTIDE SEQUENCE [LARGE SCALE GENOMIC DNA]</scope>
    <source>
        <strain evidence="2">SCGC-AAA382A20</strain>
    </source>
</reference>
<evidence type="ECO:0000313" key="2">
    <source>
        <dbReference type="EMBL" id="KXB07104.1"/>
    </source>
</evidence>
<keyword evidence="1" id="KW-0812">Transmembrane</keyword>
<dbReference type="InterPro" id="IPR026453">
    <property type="entry name" value="PGF_pre_PGF"/>
</dbReference>
<evidence type="ECO:0008006" key="4">
    <source>
        <dbReference type="Google" id="ProtNLM"/>
    </source>
</evidence>
<comment type="caution">
    <text evidence="2">The sequence shown here is derived from an EMBL/GenBank/DDBJ whole genome shotgun (WGS) entry which is preliminary data.</text>
</comment>
<feature type="transmembrane region" description="Helical" evidence="1">
    <location>
        <begin position="406"/>
        <end position="426"/>
    </location>
</feature>
<gene>
    <name evidence="2" type="ORF">AKJ51_01980</name>
</gene>
<accession>A0A133VKY4</accession>
<dbReference type="InterPro" id="IPR013783">
    <property type="entry name" value="Ig-like_fold"/>
</dbReference>